<organism evidence="1 2">
    <name type="scientific">Lepeophtheirus salmonis</name>
    <name type="common">Salmon louse</name>
    <name type="synonym">Caligus salmonis</name>
    <dbReference type="NCBI Taxonomy" id="72036"/>
    <lineage>
        <taxon>Eukaryota</taxon>
        <taxon>Metazoa</taxon>
        <taxon>Ecdysozoa</taxon>
        <taxon>Arthropoda</taxon>
        <taxon>Crustacea</taxon>
        <taxon>Multicrustacea</taxon>
        <taxon>Hexanauplia</taxon>
        <taxon>Copepoda</taxon>
        <taxon>Siphonostomatoida</taxon>
        <taxon>Caligidae</taxon>
        <taxon>Lepeophtheirus</taxon>
    </lineage>
</organism>
<sequence>MALADTDYCKIGNEHTLCSFRGKISKDCGKYHRRTISKPSEQNEIVKIHNEFRSKIANGSEYENVVMPPASNMMEIEWDYELQLLAQTWVDQCKLSHDCISCRNLSRFEVGQNLFKFGTSLQFDDSWEHILRIWYSQKEQINTNFIKSYKLEEKTSDFSQMIWARTTKVGCAMAKFISPNSKWTRYFFVCNYGERGSIDEAQIYREGKPCAQCPTGCACSKKYEGLCSFDPKMILHATQRVIRPHKYGRQKLSTNYPNKRSKTILENKLNDSNVNVFINEKYSACSSNETLNGCKKNKNNETQNDSGNESNDVLVMVHRIMNGFSPLFQKNNKTLYGKVEKFENSMPHFSQINEYSLNHLSRLWKNFLNILKNISNISSRFDNKLHYLTNSQGGRIIRDTLWRLNNISQDKGANNVTYLFLNTSQENHPNHKVNNISNKKLANKDASLSLINNLSKFDTEDNDHYQIKKNTPIGALFSHSLEKNKTFYFTKDIINKKIKIPWIPDHPSCLYLCKSSGECMVIDEETNQSGICSFSTNEPICDRPPPKCKSCNNVCIELETLKNKLFPS</sequence>
<dbReference type="Gene3D" id="3.40.33.10">
    <property type="entry name" value="CAP"/>
    <property type="match status" value="1"/>
</dbReference>
<dbReference type="PANTHER" id="PTHR10334">
    <property type="entry name" value="CYSTEINE-RICH SECRETORY PROTEIN-RELATED"/>
    <property type="match status" value="1"/>
</dbReference>
<dbReference type="Pfam" id="PF00188">
    <property type="entry name" value="CAP"/>
    <property type="match status" value="1"/>
</dbReference>
<dbReference type="PRINTS" id="PR00837">
    <property type="entry name" value="V5TPXLIKE"/>
</dbReference>
<gene>
    <name evidence="1" type="ORF">LSAA_9412</name>
</gene>
<dbReference type="Proteomes" id="UP000675881">
    <property type="component" value="Chromosome 5"/>
</dbReference>
<accession>A0A7R8CWL3</accession>
<dbReference type="SMART" id="SM00198">
    <property type="entry name" value="SCP"/>
    <property type="match status" value="1"/>
</dbReference>
<dbReference type="InterPro" id="IPR001283">
    <property type="entry name" value="CRISP-related"/>
</dbReference>
<dbReference type="PRINTS" id="PR00838">
    <property type="entry name" value="V5ALLERGEN"/>
</dbReference>
<protein>
    <submittedName>
        <fullName evidence="1">CRISP</fullName>
    </submittedName>
</protein>
<dbReference type="InterPro" id="IPR014044">
    <property type="entry name" value="CAP_dom"/>
</dbReference>
<keyword evidence="2" id="KW-1185">Reference proteome</keyword>
<dbReference type="InterPro" id="IPR002413">
    <property type="entry name" value="V5_allergen-like"/>
</dbReference>
<dbReference type="CDD" id="cd05380">
    <property type="entry name" value="CAP_euk"/>
    <property type="match status" value="1"/>
</dbReference>
<name>A0A7R8CWL3_LEPSM</name>
<dbReference type="SUPFAM" id="SSF55797">
    <property type="entry name" value="PR-1-like"/>
    <property type="match status" value="1"/>
</dbReference>
<reference evidence="1" key="1">
    <citation type="submission" date="2021-02" db="EMBL/GenBank/DDBJ databases">
        <authorList>
            <person name="Bekaert M."/>
        </authorList>
    </citation>
    <scope>NUCLEOTIDE SEQUENCE</scope>
    <source>
        <strain evidence="1">IoA-00</strain>
    </source>
</reference>
<proteinExistence type="predicted"/>
<evidence type="ECO:0000313" key="2">
    <source>
        <dbReference type="Proteomes" id="UP000675881"/>
    </source>
</evidence>
<dbReference type="OrthoDB" id="414826at2759"/>
<dbReference type="EMBL" id="HG994584">
    <property type="protein sequence ID" value="CAF2954067.1"/>
    <property type="molecule type" value="Genomic_DNA"/>
</dbReference>
<dbReference type="AlphaFoldDB" id="A0A7R8CWL3"/>
<dbReference type="InterPro" id="IPR035940">
    <property type="entry name" value="CAP_sf"/>
</dbReference>
<evidence type="ECO:0000313" key="1">
    <source>
        <dbReference type="EMBL" id="CAF2954067.1"/>
    </source>
</evidence>